<keyword evidence="2 4" id="KW-0863">Zinc-finger</keyword>
<dbReference type="PROSITE" id="PS50234">
    <property type="entry name" value="VWFA"/>
    <property type="match status" value="1"/>
</dbReference>
<dbReference type="GO" id="GO:0008270">
    <property type="term" value="F:zinc ion binding"/>
    <property type="evidence" value="ECO:0007669"/>
    <property type="project" value="UniProtKB-KW"/>
</dbReference>
<organism evidence="8 9">
    <name type="scientific">Acanthamoeba castellanii (strain ATCC 30010 / Neff)</name>
    <dbReference type="NCBI Taxonomy" id="1257118"/>
    <lineage>
        <taxon>Eukaryota</taxon>
        <taxon>Amoebozoa</taxon>
        <taxon>Discosea</taxon>
        <taxon>Longamoebia</taxon>
        <taxon>Centramoebida</taxon>
        <taxon>Acanthamoebidae</taxon>
        <taxon>Acanthamoeba</taxon>
    </lineage>
</organism>
<keyword evidence="3" id="KW-0862">Zinc</keyword>
<dbReference type="InterPro" id="IPR013083">
    <property type="entry name" value="Znf_RING/FYVE/PHD"/>
</dbReference>
<evidence type="ECO:0000313" key="9">
    <source>
        <dbReference type="Proteomes" id="UP000011083"/>
    </source>
</evidence>
<dbReference type="InterPro" id="IPR001841">
    <property type="entry name" value="Znf_RING"/>
</dbReference>
<evidence type="ECO:0000256" key="2">
    <source>
        <dbReference type="ARBA" id="ARBA00022771"/>
    </source>
</evidence>
<evidence type="ECO:0000256" key="1">
    <source>
        <dbReference type="ARBA" id="ARBA00022723"/>
    </source>
</evidence>
<evidence type="ECO:0000259" key="6">
    <source>
        <dbReference type="PROSITE" id="PS50089"/>
    </source>
</evidence>
<dbReference type="SUPFAM" id="SSF57850">
    <property type="entry name" value="RING/U-box"/>
    <property type="match status" value="1"/>
</dbReference>
<reference evidence="8 9" key="1">
    <citation type="journal article" date="2013" name="Genome Biol.">
        <title>Genome of Acanthamoeba castellanii highlights extensive lateral gene transfer and early evolution of tyrosine kinase signaling.</title>
        <authorList>
            <person name="Clarke M."/>
            <person name="Lohan A.J."/>
            <person name="Liu B."/>
            <person name="Lagkouvardos I."/>
            <person name="Roy S."/>
            <person name="Zafar N."/>
            <person name="Bertelli C."/>
            <person name="Schilde C."/>
            <person name="Kianianmomeni A."/>
            <person name="Burglin T.R."/>
            <person name="Frech C."/>
            <person name="Turcotte B."/>
            <person name="Kopec K.O."/>
            <person name="Synnott J.M."/>
            <person name="Choo C."/>
            <person name="Paponov I."/>
            <person name="Finkler A."/>
            <person name="Soon Heng Tan C."/>
            <person name="Hutchins A.P."/>
            <person name="Weinmeier T."/>
            <person name="Rattei T."/>
            <person name="Chu J.S."/>
            <person name="Gimenez G."/>
            <person name="Irimia M."/>
            <person name="Rigden D.J."/>
            <person name="Fitzpatrick D.A."/>
            <person name="Lorenzo-Morales J."/>
            <person name="Bateman A."/>
            <person name="Chiu C.H."/>
            <person name="Tang P."/>
            <person name="Hegemann P."/>
            <person name="Fromm H."/>
            <person name="Raoult D."/>
            <person name="Greub G."/>
            <person name="Miranda-Saavedra D."/>
            <person name="Chen N."/>
            <person name="Nash P."/>
            <person name="Ginger M.L."/>
            <person name="Horn M."/>
            <person name="Schaap P."/>
            <person name="Caler L."/>
            <person name="Loftus B."/>
        </authorList>
    </citation>
    <scope>NUCLEOTIDE SEQUENCE [LARGE SCALE GENOMIC DNA]</scope>
    <source>
        <strain evidence="8 9">Neff</strain>
    </source>
</reference>
<evidence type="ECO:0000259" key="7">
    <source>
        <dbReference type="PROSITE" id="PS50234"/>
    </source>
</evidence>
<dbReference type="Pfam" id="PF13519">
    <property type="entry name" value="VWA_2"/>
    <property type="match status" value="1"/>
</dbReference>
<dbReference type="Proteomes" id="UP000011083">
    <property type="component" value="Unassembled WGS sequence"/>
</dbReference>
<feature type="region of interest" description="Disordered" evidence="5">
    <location>
        <begin position="162"/>
        <end position="185"/>
    </location>
</feature>
<dbReference type="GO" id="GO:0004842">
    <property type="term" value="F:ubiquitin-protein transferase activity"/>
    <property type="evidence" value="ECO:0007669"/>
    <property type="project" value="TreeGrafter"/>
</dbReference>
<dbReference type="OMA" id="EEANGQC"/>
<dbReference type="EMBL" id="KB008001">
    <property type="protein sequence ID" value="ELR16267.1"/>
    <property type="molecule type" value="Genomic_DNA"/>
</dbReference>
<evidence type="ECO:0000256" key="3">
    <source>
        <dbReference type="ARBA" id="ARBA00022833"/>
    </source>
</evidence>
<dbReference type="PANTHER" id="PTHR12183:SF32">
    <property type="entry name" value="MITOCHONDRIAL E3 UBIQUITIN PROTEIN LIGASE 1"/>
    <property type="match status" value="1"/>
</dbReference>
<accession>L8GTL8</accession>
<feature type="compositionally biased region" description="Basic and acidic residues" evidence="5">
    <location>
        <begin position="558"/>
        <end position="578"/>
    </location>
</feature>
<dbReference type="InterPro" id="IPR036465">
    <property type="entry name" value="vWFA_dom_sf"/>
</dbReference>
<gene>
    <name evidence="8" type="ORF">ACA1_202390</name>
</gene>
<dbReference type="PROSITE" id="PS50089">
    <property type="entry name" value="ZF_RING_2"/>
    <property type="match status" value="1"/>
</dbReference>
<dbReference type="Gene3D" id="3.40.50.410">
    <property type="entry name" value="von Willebrand factor, type A domain"/>
    <property type="match status" value="1"/>
</dbReference>
<feature type="region of interest" description="Disordered" evidence="5">
    <location>
        <begin position="543"/>
        <end position="591"/>
    </location>
</feature>
<feature type="domain" description="RING-type" evidence="6">
    <location>
        <begin position="644"/>
        <end position="679"/>
    </location>
</feature>
<dbReference type="FunFam" id="1.10.1170.10:FF:000002">
    <property type="entry name" value="Baculoviral IAP repeat containing 7"/>
    <property type="match status" value="1"/>
</dbReference>
<dbReference type="VEuPathDB" id="AmoebaDB:ACA1_202390"/>
<keyword evidence="9" id="KW-1185">Reference proteome</keyword>
<dbReference type="Pfam" id="PF13920">
    <property type="entry name" value="zf-C3HC4_3"/>
    <property type="match status" value="1"/>
</dbReference>
<dbReference type="Gene3D" id="3.30.40.10">
    <property type="entry name" value="Zinc/RING finger domain, C3HC4 (zinc finger)"/>
    <property type="match status" value="1"/>
</dbReference>
<proteinExistence type="predicted"/>
<dbReference type="PANTHER" id="PTHR12183">
    <property type="entry name" value="MITOCHONDRIAL UBIQUITIN LIGASE ACTIVATOR OF NFKB 1"/>
    <property type="match status" value="1"/>
</dbReference>
<feature type="compositionally biased region" description="Acidic residues" evidence="5">
    <location>
        <begin position="168"/>
        <end position="179"/>
    </location>
</feature>
<feature type="domain" description="VWFA" evidence="7">
    <location>
        <begin position="150"/>
        <end position="343"/>
    </location>
</feature>
<feature type="region of interest" description="Disordered" evidence="5">
    <location>
        <begin position="1"/>
        <end position="69"/>
    </location>
</feature>
<evidence type="ECO:0000256" key="5">
    <source>
        <dbReference type="SAM" id="MobiDB-lite"/>
    </source>
</evidence>
<dbReference type="SMART" id="SM00327">
    <property type="entry name" value="VWA"/>
    <property type="match status" value="1"/>
</dbReference>
<dbReference type="KEGG" id="acan:ACA1_202390"/>
<evidence type="ECO:0000313" key="8">
    <source>
        <dbReference type="EMBL" id="ELR16267.1"/>
    </source>
</evidence>
<feature type="region of interest" description="Disordered" evidence="5">
    <location>
        <begin position="616"/>
        <end position="639"/>
    </location>
</feature>
<dbReference type="GeneID" id="14916960"/>
<feature type="compositionally biased region" description="Acidic residues" evidence="5">
    <location>
        <begin position="579"/>
        <end position="591"/>
    </location>
</feature>
<dbReference type="GO" id="GO:0016567">
    <property type="term" value="P:protein ubiquitination"/>
    <property type="evidence" value="ECO:0007669"/>
    <property type="project" value="TreeGrafter"/>
</dbReference>
<dbReference type="AlphaFoldDB" id="L8GTL8"/>
<dbReference type="SUPFAM" id="SSF53300">
    <property type="entry name" value="vWA-like"/>
    <property type="match status" value="1"/>
</dbReference>
<dbReference type="OrthoDB" id="299997at2759"/>
<feature type="compositionally biased region" description="Low complexity" evidence="5">
    <location>
        <begin position="13"/>
        <end position="31"/>
    </location>
</feature>
<dbReference type="RefSeq" id="XP_004338280.1">
    <property type="nucleotide sequence ID" value="XM_004338232.1"/>
</dbReference>
<evidence type="ECO:0000256" key="4">
    <source>
        <dbReference type="PROSITE-ProRule" id="PRU00175"/>
    </source>
</evidence>
<sequence length="690" mass="76547">MARTKQTARKSVGGKAPRKYAAAAQQQQQQGKSGGGFAKPQAISNKRGRRSYAKAQAMPSGEEEQQQQPQAIPEITYTGTHDTAFYAHYFITGDKEKDEEVKCHYAQAHTRDPLTQAEDCWVGVSYNSKYDGIGMKTNTQGRHSNRPALNLVVALDISGSMGDTFRGDDDDNDDDDESESVGGGQKKLQVAKDCLLTLLAQLRDDDAFGLVLFNNKASVLQPLTKWAEIEKVGLEKAILKLRACGGTELTEGFKAATKMFAKAEEGPNRSSHMEAGSDDERKFIATVKQNSEVSLWSTIIGIGMDLARDTVEETSKTPGCNYATVISNKDFREMIDNEFDYTVTPTGFNVSLGINSDVWQLHSGYGSPEVSNLQPGGHARHSTLFPSTQNEKGETRGGLFLFKVSQKEPAGLDSPFTLVSKWDNLLGIEQTDIKQLQFKEGHIDDVGIRKAVLLVYYTDFIRPYLEVRNQALGLPSMAATVAAPMPTRYLSLITPANRFQLLNDFIAFYKKEMEAIQDPSLNDELTFLETVRKVEQPFFPEKISADVEKGGNVGGEVEGEKKRKHDDVEQGDQVKKDNVDDEDDDDDDDDDEAEAIKRRKMEEADEQLARQLAAQEEALEEEQQSGVDDMQRGDEGDEEANGQCVVCWTEKKSVLFLPCRHLCSCKACGDKTTQCPLCRKTIQQKTDVFV</sequence>
<keyword evidence="1" id="KW-0479">Metal-binding</keyword>
<dbReference type="InterPro" id="IPR002035">
    <property type="entry name" value="VWF_A"/>
</dbReference>
<dbReference type="InterPro" id="IPR051652">
    <property type="entry name" value="MDM2_MDM4_MUL1"/>
</dbReference>
<protein>
    <submittedName>
        <fullName evidence="8">von Willebrand factor type A domain containing protein</fullName>
    </submittedName>
</protein>
<name>L8GTL8_ACACF</name>